<dbReference type="Proteomes" id="UP000054144">
    <property type="component" value="Unassembled WGS sequence"/>
</dbReference>
<reference evidence="7 8" key="1">
    <citation type="journal article" date="2015" name="Fungal Genet. Biol.">
        <title>Evolution of novel wood decay mechanisms in Agaricales revealed by the genome sequences of Fistulina hepatica and Cylindrobasidium torrendii.</title>
        <authorList>
            <person name="Floudas D."/>
            <person name="Held B.W."/>
            <person name="Riley R."/>
            <person name="Nagy L.G."/>
            <person name="Koehler G."/>
            <person name="Ransdell A.S."/>
            <person name="Younus H."/>
            <person name="Chow J."/>
            <person name="Chiniquy J."/>
            <person name="Lipzen A."/>
            <person name="Tritt A."/>
            <person name="Sun H."/>
            <person name="Haridas S."/>
            <person name="LaButti K."/>
            <person name="Ohm R.A."/>
            <person name="Kues U."/>
            <person name="Blanchette R.A."/>
            <person name="Grigoriev I.V."/>
            <person name="Minto R.E."/>
            <person name="Hibbett D.S."/>
        </authorList>
    </citation>
    <scope>NUCLEOTIDE SEQUENCE [LARGE SCALE GENOMIC DNA]</scope>
    <source>
        <strain evidence="7 8">ATCC 64428</strain>
    </source>
</reference>
<dbReference type="InterPro" id="IPR007472">
    <property type="entry name" value="N-end_Aminoacyl_Trfase_C"/>
</dbReference>
<evidence type="ECO:0000313" key="7">
    <source>
        <dbReference type="EMBL" id="KIY46622.1"/>
    </source>
</evidence>
<dbReference type="Pfam" id="PF04376">
    <property type="entry name" value="ATE_N"/>
    <property type="match status" value="1"/>
</dbReference>
<dbReference type="Pfam" id="PF04377">
    <property type="entry name" value="ATE_C"/>
    <property type="match status" value="1"/>
</dbReference>
<dbReference type="GO" id="GO:0004057">
    <property type="term" value="F:arginyl-tRNA--protein transferase activity"/>
    <property type="evidence" value="ECO:0007669"/>
    <property type="project" value="UniProtKB-EC"/>
</dbReference>
<protein>
    <recommendedName>
        <fullName evidence="2">arginyltransferase</fullName>
        <ecNumber evidence="2">2.3.2.8</ecNumber>
    </recommendedName>
</protein>
<evidence type="ECO:0000259" key="6">
    <source>
        <dbReference type="Pfam" id="PF04377"/>
    </source>
</evidence>
<evidence type="ECO:0000313" key="8">
    <source>
        <dbReference type="Proteomes" id="UP000054144"/>
    </source>
</evidence>
<keyword evidence="4" id="KW-0012">Acyltransferase</keyword>
<accession>A0A0D7A6G9</accession>
<evidence type="ECO:0000256" key="2">
    <source>
        <dbReference type="ARBA" id="ARBA00012025"/>
    </source>
</evidence>
<keyword evidence="3" id="KW-0808">Transferase</keyword>
<evidence type="ECO:0000256" key="3">
    <source>
        <dbReference type="ARBA" id="ARBA00022679"/>
    </source>
</evidence>
<dbReference type="PANTHER" id="PTHR21367">
    <property type="entry name" value="ARGININE-TRNA-PROTEIN TRANSFERASE 1"/>
    <property type="match status" value="1"/>
</dbReference>
<gene>
    <name evidence="7" type="ORF">FISHEDRAFT_46915</name>
</gene>
<evidence type="ECO:0000256" key="1">
    <source>
        <dbReference type="ARBA" id="ARBA00009991"/>
    </source>
</evidence>
<evidence type="ECO:0000259" key="5">
    <source>
        <dbReference type="Pfam" id="PF04376"/>
    </source>
</evidence>
<sequence>MDEVLSIGYPLGYHESTCGYCSPPGQRSFASTNRCSAALDASQLSCQFYECMIDRGWRRSGTYCYRPDLSRSCCPQYVIKLDSLAFKLTKRQRKLLKDRWNRYVLYDKDGGKSRQVHPETTFPDVVHASEAGFHSTADASHRFEVILEPSSFTQEKFELYCKYQKDIHHEDEKRPSGFKRFLVDSPLQPNPIPYTEPPPPHLPKAYGSYHQLYRLDGQLIAMAVLDILPSCVSSVYFMYDKTWERFSLGKLSAIREISLVREIHDAGVEQVQYLYLGFYIHSCPKMRYKGDYFPSYLADPETYEWVPLEKCVPMLDQHRYASFSHPEHSIKLEEPVPKGQYIIHALPCPTAWLSKYHSVDVDVRPDTPDDELLGEVNYIVDVESTTVIAAPIKVRHRVYAYTSSSTS</sequence>
<evidence type="ECO:0000256" key="4">
    <source>
        <dbReference type="ARBA" id="ARBA00023315"/>
    </source>
</evidence>
<dbReference type="AlphaFoldDB" id="A0A0D7A6G9"/>
<dbReference type="GO" id="GO:0005737">
    <property type="term" value="C:cytoplasm"/>
    <property type="evidence" value="ECO:0007669"/>
    <property type="project" value="TreeGrafter"/>
</dbReference>
<name>A0A0D7A6G9_9AGAR</name>
<keyword evidence="8" id="KW-1185">Reference proteome</keyword>
<feature type="domain" description="N-end rule aminoacyl transferase C-terminal" evidence="6">
    <location>
        <begin position="155"/>
        <end position="298"/>
    </location>
</feature>
<dbReference type="OrthoDB" id="74183at2759"/>
<organism evidence="7 8">
    <name type="scientific">Fistulina hepatica ATCC 64428</name>
    <dbReference type="NCBI Taxonomy" id="1128425"/>
    <lineage>
        <taxon>Eukaryota</taxon>
        <taxon>Fungi</taxon>
        <taxon>Dikarya</taxon>
        <taxon>Basidiomycota</taxon>
        <taxon>Agaricomycotina</taxon>
        <taxon>Agaricomycetes</taxon>
        <taxon>Agaricomycetidae</taxon>
        <taxon>Agaricales</taxon>
        <taxon>Fistulinaceae</taxon>
        <taxon>Fistulina</taxon>
    </lineage>
</organism>
<dbReference type="InterPro" id="IPR030700">
    <property type="entry name" value="N-end_Aminoacyl_Trfase"/>
</dbReference>
<comment type="similarity">
    <text evidence="1">Belongs to the R-transferase family.</text>
</comment>
<feature type="domain" description="N-end aminoacyl transferase N-terminal" evidence="5">
    <location>
        <begin position="16"/>
        <end position="94"/>
    </location>
</feature>
<dbReference type="EMBL" id="KN882026">
    <property type="protein sequence ID" value="KIY46622.1"/>
    <property type="molecule type" value="Genomic_DNA"/>
</dbReference>
<dbReference type="InterPro" id="IPR007471">
    <property type="entry name" value="N-end_Aminoacyl_Trfase_N"/>
</dbReference>
<dbReference type="EC" id="2.3.2.8" evidence="2"/>
<dbReference type="PANTHER" id="PTHR21367:SF1">
    <property type="entry name" value="ARGINYL-TRNA--PROTEIN TRANSFERASE 1"/>
    <property type="match status" value="1"/>
</dbReference>
<proteinExistence type="inferred from homology"/>